<keyword evidence="2" id="KW-1185">Reference proteome</keyword>
<protein>
    <submittedName>
        <fullName evidence="1">(Mediterranean fruit fly) hypothetical protein</fullName>
    </submittedName>
</protein>
<reference evidence="1" key="1">
    <citation type="submission" date="2020-11" db="EMBL/GenBank/DDBJ databases">
        <authorList>
            <person name="Whitehead M."/>
        </authorList>
    </citation>
    <scope>NUCLEOTIDE SEQUENCE</scope>
    <source>
        <strain evidence="1">EGII</strain>
    </source>
</reference>
<proteinExistence type="predicted"/>
<evidence type="ECO:0000313" key="1">
    <source>
        <dbReference type="EMBL" id="CAD6997559.1"/>
    </source>
</evidence>
<accession>A0A811UF56</accession>
<comment type="caution">
    <text evidence="1">The sequence shown here is derived from an EMBL/GenBank/DDBJ whole genome shotgun (WGS) entry which is preliminary data.</text>
</comment>
<gene>
    <name evidence="1" type="ORF">CCAP1982_LOCUS6197</name>
</gene>
<evidence type="ECO:0000313" key="2">
    <source>
        <dbReference type="Proteomes" id="UP000606786"/>
    </source>
</evidence>
<sequence>MYDDVTTVGEQTISLRIVQTPVLQEMIKSLVIGNRYKDHSNKASSISTLKTRRLLIYERNATHAPALARNS</sequence>
<organism evidence="1 2">
    <name type="scientific">Ceratitis capitata</name>
    <name type="common">Mediterranean fruit fly</name>
    <name type="synonym">Tephritis capitata</name>
    <dbReference type="NCBI Taxonomy" id="7213"/>
    <lineage>
        <taxon>Eukaryota</taxon>
        <taxon>Metazoa</taxon>
        <taxon>Ecdysozoa</taxon>
        <taxon>Arthropoda</taxon>
        <taxon>Hexapoda</taxon>
        <taxon>Insecta</taxon>
        <taxon>Pterygota</taxon>
        <taxon>Neoptera</taxon>
        <taxon>Endopterygota</taxon>
        <taxon>Diptera</taxon>
        <taxon>Brachycera</taxon>
        <taxon>Muscomorpha</taxon>
        <taxon>Tephritoidea</taxon>
        <taxon>Tephritidae</taxon>
        <taxon>Ceratitis</taxon>
        <taxon>Ceratitis</taxon>
    </lineage>
</organism>
<dbReference type="Proteomes" id="UP000606786">
    <property type="component" value="Unassembled WGS sequence"/>
</dbReference>
<dbReference type="AlphaFoldDB" id="A0A811UF56"/>
<name>A0A811UF56_CERCA</name>
<dbReference type="EMBL" id="CAJHJT010000012">
    <property type="protein sequence ID" value="CAD6997559.1"/>
    <property type="molecule type" value="Genomic_DNA"/>
</dbReference>
<feature type="non-terminal residue" evidence="1">
    <location>
        <position position="71"/>
    </location>
</feature>